<accession>A0A1E5T4C6</accession>
<evidence type="ECO:0000259" key="2">
    <source>
        <dbReference type="Pfam" id="PF18962"/>
    </source>
</evidence>
<reference evidence="3 4" key="1">
    <citation type="submission" date="2016-08" db="EMBL/GenBank/DDBJ databases">
        <title>Draft genome of Fabibacter sp. strain SK-8.</title>
        <authorList>
            <person name="Wong S.-K."/>
            <person name="Hamasaki K."/>
            <person name="Yoshizawa S."/>
        </authorList>
    </citation>
    <scope>NUCLEOTIDE SEQUENCE [LARGE SCALE GENOMIC DNA]</scope>
    <source>
        <strain evidence="3 4">SK-8</strain>
    </source>
</reference>
<dbReference type="Proteomes" id="UP000095552">
    <property type="component" value="Unassembled WGS sequence"/>
</dbReference>
<dbReference type="InterPro" id="IPR026444">
    <property type="entry name" value="Secre_tail"/>
</dbReference>
<evidence type="ECO:0000313" key="4">
    <source>
        <dbReference type="Proteomes" id="UP000095552"/>
    </source>
</evidence>
<dbReference type="AlphaFoldDB" id="A0A1E5T4C6"/>
<dbReference type="InterPro" id="IPR013517">
    <property type="entry name" value="FG-GAP"/>
</dbReference>
<dbReference type="NCBIfam" id="TIGR04183">
    <property type="entry name" value="Por_Secre_tail"/>
    <property type="match status" value="1"/>
</dbReference>
<dbReference type="Pfam" id="PF13517">
    <property type="entry name" value="FG-GAP_3"/>
    <property type="match status" value="1"/>
</dbReference>
<evidence type="ECO:0000313" key="3">
    <source>
        <dbReference type="EMBL" id="OEK06234.1"/>
    </source>
</evidence>
<dbReference type="PANTHER" id="PTHR44103:SF1">
    <property type="entry name" value="PROPROTEIN CONVERTASE P"/>
    <property type="match status" value="1"/>
</dbReference>
<evidence type="ECO:0000256" key="1">
    <source>
        <dbReference type="ARBA" id="ARBA00022729"/>
    </source>
</evidence>
<name>A0A1E5T4C6_9BACT</name>
<dbReference type="OrthoDB" id="9816120at2"/>
<protein>
    <recommendedName>
        <fullName evidence="2">Secretion system C-terminal sorting domain-containing protein</fullName>
    </recommendedName>
</protein>
<dbReference type="RefSeq" id="WP_069833546.1">
    <property type="nucleotide sequence ID" value="NZ_MDGQ01000003.1"/>
</dbReference>
<dbReference type="InterPro" id="IPR028994">
    <property type="entry name" value="Integrin_alpha_N"/>
</dbReference>
<feature type="domain" description="Secretion system C-terminal sorting" evidence="2">
    <location>
        <begin position="647"/>
        <end position="717"/>
    </location>
</feature>
<dbReference type="Gene3D" id="2.130.10.130">
    <property type="entry name" value="Integrin alpha, N-terminal"/>
    <property type="match status" value="1"/>
</dbReference>
<comment type="caution">
    <text evidence="3">The sequence shown here is derived from an EMBL/GenBank/DDBJ whole genome shotgun (WGS) entry which is preliminary data.</text>
</comment>
<dbReference type="SUPFAM" id="SSF69318">
    <property type="entry name" value="Integrin alpha N-terminal domain"/>
    <property type="match status" value="2"/>
</dbReference>
<gene>
    <name evidence="3" type="ORF">BFP71_00740</name>
</gene>
<sequence>MRSTLLLFLILLPITLKGQFEFRFNTNIPVSENGIQKTRAWEGGLNAAQFQTIDLNDDGTLDLVIYNRISRNIETYLNVNNTYVWHPEYAYQFPADVVHWLILKDYDCDGQKDLFTSTALGIKVYRNTSTNGVLSWEEAEAFLRFDTGTNIQVSPTDIPGIVDVNGDGALDILTYRFGTASSVDYFENTGSCGDLTFTRAERQWGRFEECDCDSFAFGGSPCPTNGIEGAAFGANGQEAVQHAGGKTILPFDADNDGDIDIISSDEFCETLYFLENVGDANNAVMSSVLSYPINNPAAFSIFPSAFLADVDFDGLEDLIISTNVDENIGNQIDLTDNIKVYPNIGSANTPDFDQASIPFLQNEMVDLGENAYPALVDLDNDGDQDLIVGNKGLSTGNSVQANITFFNNEGNRFLPDYNIFDRDFLGFTAANVSHLKPQFADADGDGDQDLFYQATTNGNDTRIFYREAATPSTFEAPIEIFSDNILDDNPFFYDIDDDGDLDLLLGRRLGNLSLFINQGGFNFGNEISDFGGITTDFQGLNLWPHIADLNGDGEDELITINSSGTLSIYDGPIDENFVASNPSQNVLRLNDDTFSTRLGRQNSITSGDLFNTGRPALIIGNGKGGVFVLENFSTGGSASNNIQVAVSPNPTSDRLSVVANVNGVAEIYSVLGQKKFFDINIVSGQTKSLDLGSLSVGVYILRIISNENQSTTKKILVYR</sequence>
<dbReference type="EMBL" id="MDGQ01000003">
    <property type="protein sequence ID" value="OEK06234.1"/>
    <property type="molecule type" value="Genomic_DNA"/>
</dbReference>
<dbReference type="STRING" id="1563681.BFP71_00740"/>
<dbReference type="Pfam" id="PF18962">
    <property type="entry name" value="Por_Secre_tail"/>
    <property type="match status" value="1"/>
</dbReference>
<organism evidence="3 4">
    <name type="scientific">Roseivirga misakiensis</name>
    <dbReference type="NCBI Taxonomy" id="1563681"/>
    <lineage>
        <taxon>Bacteria</taxon>
        <taxon>Pseudomonadati</taxon>
        <taxon>Bacteroidota</taxon>
        <taxon>Cytophagia</taxon>
        <taxon>Cytophagales</taxon>
        <taxon>Roseivirgaceae</taxon>
        <taxon>Roseivirga</taxon>
    </lineage>
</organism>
<keyword evidence="1" id="KW-0732">Signal</keyword>
<dbReference type="PANTHER" id="PTHR44103">
    <property type="entry name" value="PROPROTEIN CONVERTASE P"/>
    <property type="match status" value="1"/>
</dbReference>
<proteinExistence type="predicted"/>
<keyword evidence="4" id="KW-1185">Reference proteome</keyword>